<proteinExistence type="predicted"/>
<feature type="coiled-coil region" evidence="1">
    <location>
        <begin position="17"/>
        <end position="92"/>
    </location>
</feature>
<keyword evidence="1" id="KW-0175">Coiled coil</keyword>
<dbReference type="EMBL" id="RZNX01000003">
    <property type="protein sequence ID" value="RUT31629.1"/>
    <property type="molecule type" value="Genomic_DNA"/>
</dbReference>
<dbReference type="Pfam" id="PF13240">
    <property type="entry name" value="Zn_Ribbon_1"/>
    <property type="match status" value="1"/>
</dbReference>
<feature type="compositionally biased region" description="Basic and acidic residues" evidence="2">
    <location>
        <begin position="212"/>
        <end position="223"/>
    </location>
</feature>
<dbReference type="RefSeq" id="WP_127199010.1">
    <property type="nucleotide sequence ID" value="NZ_RZNX01000003.1"/>
</dbReference>
<feature type="compositionally biased region" description="Basic and acidic residues" evidence="2">
    <location>
        <begin position="167"/>
        <end position="185"/>
    </location>
</feature>
<gene>
    <name evidence="4" type="ORF">EJP77_09550</name>
</gene>
<evidence type="ECO:0000313" key="4">
    <source>
        <dbReference type="EMBL" id="RUT31629.1"/>
    </source>
</evidence>
<feature type="region of interest" description="Disordered" evidence="2">
    <location>
        <begin position="204"/>
        <end position="223"/>
    </location>
</feature>
<accession>A0A433XBW9</accession>
<evidence type="ECO:0000256" key="2">
    <source>
        <dbReference type="SAM" id="MobiDB-lite"/>
    </source>
</evidence>
<feature type="region of interest" description="Disordered" evidence="2">
    <location>
        <begin position="124"/>
        <end position="151"/>
    </location>
</feature>
<feature type="compositionally biased region" description="Basic and acidic residues" evidence="2">
    <location>
        <begin position="136"/>
        <end position="151"/>
    </location>
</feature>
<dbReference type="OrthoDB" id="2066200at2"/>
<comment type="caution">
    <text evidence="4">The sequence shown here is derived from an EMBL/GenBank/DDBJ whole genome shotgun (WGS) entry which is preliminary data.</text>
</comment>
<evidence type="ECO:0000259" key="3">
    <source>
        <dbReference type="Pfam" id="PF13240"/>
    </source>
</evidence>
<keyword evidence="5" id="KW-1185">Reference proteome</keyword>
<protein>
    <submittedName>
        <fullName evidence="4">Zinc ribbon domain-containing protein</fullName>
    </submittedName>
</protein>
<evidence type="ECO:0000256" key="1">
    <source>
        <dbReference type="SAM" id="Coils"/>
    </source>
</evidence>
<evidence type="ECO:0000313" key="5">
    <source>
        <dbReference type="Proteomes" id="UP000272464"/>
    </source>
</evidence>
<feature type="region of interest" description="Disordered" evidence="2">
    <location>
        <begin position="163"/>
        <end position="185"/>
    </location>
</feature>
<sequence>MDFLQRIKKGAGKATERAQNAVEISKLNNQISNIEREMGIYFQRMGQVFYEGYRDSDMSKAEKEMMDLAKTCDLLHEEKDEVRLKIASLRNERLCACGKVVPEEAIFCPYCGRKLESYDRDTAARKAPEVESESEAEAREEAAPTYQEKKSIDLDPIILEPEYVSQQRDRLSPEEEERRLRELERERERQLELDRRIRTWKENVLSPDQEPEQEKQAHSAYPAEEKAYVDADAPLETTNCQICAAPIAKGSKWCPSCGSEQI</sequence>
<dbReference type="InterPro" id="IPR026870">
    <property type="entry name" value="Zinc_ribbon_dom"/>
</dbReference>
<reference evidence="4 5" key="1">
    <citation type="submission" date="2018-12" db="EMBL/GenBank/DDBJ databases">
        <authorList>
            <person name="Sun L."/>
            <person name="Chen Z."/>
        </authorList>
    </citation>
    <scope>NUCLEOTIDE SEQUENCE [LARGE SCALE GENOMIC DNA]</scope>
    <source>
        <strain evidence="4 5">3-5-3</strain>
    </source>
</reference>
<dbReference type="Proteomes" id="UP000272464">
    <property type="component" value="Unassembled WGS sequence"/>
</dbReference>
<organism evidence="4 5">
    <name type="scientific">Paenibacillus zeisoli</name>
    <dbReference type="NCBI Taxonomy" id="2496267"/>
    <lineage>
        <taxon>Bacteria</taxon>
        <taxon>Bacillati</taxon>
        <taxon>Bacillota</taxon>
        <taxon>Bacilli</taxon>
        <taxon>Bacillales</taxon>
        <taxon>Paenibacillaceae</taxon>
        <taxon>Paenibacillus</taxon>
    </lineage>
</organism>
<feature type="domain" description="Zinc-ribbon" evidence="3">
    <location>
        <begin position="97"/>
        <end position="115"/>
    </location>
</feature>
<dbReference type="AlphaFoldDB" id="A0A433XBW9"/>
<name>A0A433XBW9_9BACL</name>